<dbReference type="EMBL" id="LATX01001779">
    <property type="protein sequence ID" value="KTB38151.1"/>
    <property type="molecule type" value="Genomic_DNA"/>
</dbReference>
<feature type="compositionally biased region" description="Polar residues" evidence="1">
    <location>
        <begin position="94"/>
        <end position="104"/>
    </location>
</feature>
<reference evidence="2 3" key="1">
    <citation type="submission" date="2015-12" db="EMBL/GenBank/DDBJ databases">
        <title>Draft genome sequence of Moniliophthora roreri, the causal agent of frosty pod rot of cacao.</title>
        <authorList>
            <person name="Aime M.C."/>
            <person name="Diaz-Valderrama J.R."/>
            <person name="Kijpornyongpan T."/>
            <person name="Phillips-Mora W."/>
        </authorList>
    </citation>
    <scope>NUCLEOTIDE SEQUENCE [LARGE SCALE GENOMIC DNA]</scope>
    <source>
        <strain evidence="2 3">MCA 2952</strain>
    </source>
</reference>
<organism evidence="2 3">
    <name type="scientific">Moniliophthora roreri</name>
    <name type="common">Frosty pod rot fungus</name>
    <name type="synonym">Monilia roreri</name>
    <dbReference type="NCBI Taxonomy" id="221103"/>
    <lineage>
        <taxon>Eukaryota</taxon>
        <taxon>Fungi</taxon>
        <taxon>Dikarya</taxon>
        <taxon>Basidiomycota</taxon>
        <taxon>Agaricomycotina</taxon>
        <taxon>Agaricomycetes</taxon>
        <taxon>Agaricomycetidae</taxon>
        <taxon>Agaricales</taxon>
        <taxon>Marasmiineae</taxon>
        <taxon>Marasmiaceae</taxon>
        <taxon>Moniliophthora</taxon>
    </lineage>
</organism>
<dbReference type="AlphaFoldDB" id="A0A0W0FP52"/>
<proteinExistence type="predicted"/>
<name>A0A0W0FP52_MONRR</name>
<feature type="compositionally biased region" description="Polar residues" evidence="1">
    <location>
        <begin position="111"/>
        <end position="137"/>
    </location>
</feature>
<accession>A0A0W0FP52</accession>
<feature type="region of interest" description="Disordered" evidence="1">
    <location>
        <begin position="94"/>
        <end position="137"/>
    </location>
</feature>
<dbReference type="Proteomes" id="UP000054988">
    <property type="component" value="Unassembled WGS sequence"/>
</dbReference>
<evidence type="ECO:0000313" key="3">
    <source>
        <dbReference type="Proteomes" id="UP000054988"/>
    </source>
</evidence>
<evidence type="ECO:0000313" key="2">
    <source>
        <dbReference type="EMBL" id="KTB38151.1"/>
    </source>
</evidence>
<evidence type="ECO:0000256" key="1">
    <source>
        <dbReference type="SAM" id="MobiDB-lite"/>
    </source>
</evidence>
<protein>
    <submittedName>
        <fullName evidence="2">Uncharacterized protein</fullName>
    </submittedName>
</protein>
<comment type="caution">
    <text evidence="2">The sequence shown here is derived from an EMBL/GenBank/DDBJ whole genome shotgun (WGS) entry which is preliminary data.</text>
</comment>
<sequence>MFNGNRDFAIHGGVFSNVGTQHNGNYNITNNASGGSFHVSPNYGVTNVNNGVTPTTVIMNNLDIKPTSSQAAPNAQACAVPSVGGGGGAHVGNWNVTNNSTGGTTHIAPNYGTSTVNNGTPQGNTNSDGQDQSCRVS</sequence>
<gene>
    <name evidence="2" type="ORF">WG66_9267</name>
</gene>